<dbReference type="RefSeq" id="WP_263387327.1">
    <property type="nucleotide sequence ID" value="NZ_JAOVQN010000003.1"/>
</dbReference>
<dbReference type="InterPro" id="IPR050570">
    <property type="entry name" value="Cell_wall_metabolism_enzyme"/>
</dbReference>
<dbReference type="EMBL" id="JAOVQN010000003">
    <property type="protein sequence ID" value="MCU9837165.1"/>
    <property type="molecule type" value="Genomic_DNA"/>
</dbReference>
<evidence type="ECO:0000313" key="3">
    <source>
        <dbReference type="Proteomes" id="UP001321014"/>
    </source>
</evidence>
<evidence type="ECO:0000259" key="1">
    <source>
        <dbReference type="Pfam" id="PF01551"/>
    </source>
</evidence>
<comment type="caution">
    <text evidence="2">The sequence shown here is derived from an EMBL/GenBank/DDBJ whole genome shotgun (WGS) entry which is preliminary data.</text>
</comment>
<dbReference type="Proteomes" id="UP001321014">
    <property type="component" value="Unassembled WGS sequence"/>
</dbReference>
<protein>
    <submittedName>
        <fullName evidence="2">M23 family metallopeptidase</fullName>
    </submittedName>
</protein>
<sequence>MAQPHIATKFQHPVAPDFSYWDSTTGALEWNGFGELNAGVGYHLGDDYFPTGSNIEIGAIANGYAIESGENAGLGFYVVVRHDLPDGTEVFSLYAHMESLSTVGEIEKGSGVEVQVDIGETLGIVGSTGTGGYHLHLEISDFGDKFSLPGSGVNYAKSYDNQYSPAFSGPDPVSYSPDGDPVLGVGIGIYDPSNFIESNNTTAKVMANYGPTGPTMAPEGKAPEGIIGKPSSALADPSFESDGLAAWTTLGSASIVEHADIDGSNNSTDVAATATDGLYFAMLTSFGAEANEIEALLGLSDGAISNRTGIAVTNGAVMATTIDLGAREDSFYFDFYFDSNDYAPYNDVAILVVDGEIYTLSDVNAVGDYGDSGWINTGLTGLSSGEHTVAIAVLNTRDTILDSAIYVDDFSFA</sequence>
<dbReference type="PANTHER" id="PTHR21666:SF270">
    <property type="entry name" value="MUREIN HYDROLASE ACTIVATOR ENVC"/>
    <property type="match status" value="1"/>
</dbReference>
<feature type="domain" description="M23ase beta-sheet core" evidence="1">
    <location>
        <begin position="53"/>
        <end position="143"/>
    </location>
</feature>
<dbReference type="CDD" id="cd12797">
    <property type="entry name" value="M23_peptidase"/>
    <property type="match status" value="1"/>
</dbReference>
<dbReference type="PANTHER" id="PTHR21666">
    <property type="entry name" value="PEPTIDASE-RELATED"/>
    <property type="match status" value="1"/>
</dbReference>
<name>A0ABT2WMP0_9RHOB</name>
<gene>
    <name evidence="2" type="ORF">OEZ49_05260</name>
</gene>
<proteinExistence type="predicted"/>
<dbReference type="Pfam" id="PF01551">
    <property type="entry name" value="Peptidase_M23"/>
    <property type="match status" value="1"/>
</dbReference>
<keyword evidence="3" id="KW-1185">Reference proteome</keyword>
<reference evidence="2 3" key="1">
    <citation type="submission" date="2022-10" db="EMBL/GenBank/DDBJ databases">
        <title>Ruegeria sp. nov., isolated from ocean surface water.</title>
        <authorList>
            <person name="He W."/>
            <person name="Wang L."/>
            <person name="Zhang D.-F."/>
        </authorList>
    </citation>
    <scope>NUCLEOTIDE SEQUENCE [LARGE SCALE GENOMIC DNA]</scope>
    <source>
        <strain evidence="2 3">WL0004</strain>
    </source>
</reference>
<dbReference type="SUPFAM" id="SSF51261">
    <property type="entry name" value="Duplicated hybrid motif"/>
    <property type="match status" value="1"/>
</dbReference>
<dbReference type="Gene3D" id="2.70.70.10">
    <property type="entry name" value="Glucose Permease (Domain IIA)"/>
    <property type="match status" value="1"/>
</dbReference>
<dbReference type="InterPro" id="IPR011055">
    <property type="entry name" value="Dup_hybrid_motif"/>
</dbReference>
<organism evidence="2 3">
    <name type="scientific">Ruegeria marisflavi</name>
    <dbReference type="NCBI Taxonomy" id="2984152"/>
    <lineage>
        <taxon>Bacteria</taxon>
        <taxon>Pseudomonadati</taxon>
        <taxon>Pseudomonadota</taxon>
        <taxon>Alphaproteobacteria</taxon>
        <taxon>Rhodobacterales</taxon>
        <taxon>Roseobacteraceae</taxon>
        <taxon>Ruegeria</taxon>
    </lineage>
</organism>
<accession>A0ABT2WMP0</accession>
<dbReference type="InterPro" id="IPR016047">
    <property type="entry name" value="M23ase_b-sheet_dom"/>
</dbReference>
<evidence type="ECO:0000313" key="2">
    <source>
        <dbReference type="EMBL" id="MCU9837165.1"/>
    </source>
</evidence>